<feature type="region of interest" description="Disordered" evidence="1">
    <location>
        <begin position="335"/>
        <end position="354"/>
    </location>
</feature>
<dbReference type="Proteomes" id="UP000078541">
    <property type="component" value="Unassembled WGS sequence"/>
</dbReference>
<organism evidence="2 3">
    <name type="scientific">Trachymyrmex septentrionalis</name>
    <dbReference type="NCBI Taxonomy" id="34720"/>
    <lineage>
        <taxon>Eukaryota</taxon>
        <taxon>Metazoa</taxon>
        <taxon>Ecdysozoa</taxon>
        <taxon>Arthropoda</taxon>
        <taxon>Hexapoda</taxon>
        <taxon>Insecta</taxon>
        <taxon>Pterygota</taxon>
        <taxon>Neoptera</taxon>
        <taxon>Endopterygota</taxon>
        <taxon>Hymenoptera</taxon>
        <taxon>Apocrita</taxon>
        <taxon>Aculeata</taxon>
        <taxon>Formicoidea</taxon>
        <taxon>Formicidae</taxon>
        <taxon>Myrmicinae</taxon>
        <taxon>Trachymyrmex</taxon>
    </lineage>
</organism>
<sequence length="596" mass="68660">SKICAMHILFRILTFLSHKKSRMTHALSEYLRIPQKLLALQTVPNRMISYRNFIRRNNSTANDLLLLKRNINKDIIARFERRKSTQSSEKDDSKQRHECIGNHRQSAESCEKPREWRSDGYQISTENYQKIRGDLLNHDECYQSIESNSSNCPDKSVPYNNQQACESPKHESYTSKPATRITSEKWIRGKLATEGKIDYKCKPKSYIYPDNREKLIHFTSSRGNCKDKSKQTASYPTLCSKSETLSSKKITSNEKKASLVKHKIPKKYLTSDSYESYRIPDPPPPRYPHWSENPPPYCDCLKKTTRSSLVKASPMIFIPDKGPRKSRAKDTVSLPRNIHENSSKSPKGNECDQTDAKALHLQKSASKKYTTISFEDKCAASLTIPAPNKIMESKIQHFPTLTKDGRCCVVKPEKKFVTPDVGDCNPNMASFKYRLSKCPDVKEMWGIGIKHEPPVDVSVRQEQGTLSSDYKKIKRSESRRETTRRKKKFKSRLPRSGWTQQKYKVRLKIFQKKNSLDPCLPRIAELIQPRGEKMRSKLSKFAVDEGVSFSQLKSPCPHNCPSKIPITETKSYPTKMYESSSIRNQFLGKLPCKQRR</sequence>
<proteinExistence type="predicted"/>
<keyword evidence="3" id="KW-1185">Reference proteome</keyword>
<dbReference type="EMBL" id="KQ981928">
    <property type="protein sequence ID" value="KYN32887.1"/>
    <property type="molecule type" value="Genomic_DNA"/>
</dbReference>
<dbReference type="AlphaFoldDB" id="A0A195EYA5"/>
<reference evidence="2 3" key="1">
    <citation type="submission" date="2016-03" db="EMBL/GenBank/DDBJ databases">
        <title>Trachymyrmex septentrionalis WGS genome.</title>
        <authorList>
            <person name="Nygaard S."/>
            <person name="Hu H."/>
            <person name="Boomsma J."/>
            <person name="Zhang G."/>
        </authorList>
    </citation>
    <scope>NUCLEOTIDE SEQUENCE [LARGE SCALE GENOMIC DNA]</scope>
    <source>
        <strain evidence="2">Tsep2-gDNA-1</strain>
        <tissue evidence="2">Whole body</tissue>
    </source>
</reference>
<evidence type="ECO:0000313" key="2">
    <source>
        <dbReference type="EMBL" id="KYN32887.1"/>
    </source>
</evidence>
<feature type="compositionally biased region" description="Basic and acidic residues" evidence="1">
    <location>
        <begin position="337"/>
        <end position="354"/>
    </location>
</feature>
<name>A0A195EYA5_9HYME</name>
<protein>
    <submittedName>
        <fullName evidence="2">Uncharacterized protein</fullName>
    </submittedName>
</protein>
<feature type="non-terminal residue" evidence="2">
    <location>
        <position position="1"/>
    </location>
</feature>
<evidence type="ECO:0000313" key="3">
    <source>
        <dbReference type="Proteomes" id="UP000078541"/>
    </source>
</evidence>
<gene>
    <name evidence="2" type="ORF">ALC56_12840</name>
</gene>
<feature type="region of interest" description="Disordered" evidence="1">
    <location>
        <begin position="81"/>
        <end position="116"/>
    </location>
</feature>
<feature type="compositionally biased region" description="Basic residues" evidence="1">
    <location>
        <begin position="482"/>
        <end position="493"/>
    </location>
</feature>
<evidence type="ECO:0000256" key="1">
    <source>
        <dbReference type="SAM" id="MobiDB-lite"/>
    </source>
</evidence>
<feature type="region of interest" description="Disordered" evidence="1">
    <location>
        <begin position="474"/>
        <end position="495"/>
    </location>
</feature>
<accession>A0A195EYA5</accession>